<evidence type="ECO:0000256" key="1">
    <source>
        <dbReference type="SAM" id="MobiDB-lite"/>
    </source>
</evidence>
<feature type="region of interest" description="Disordered" evidence="1">
    <location>
        <begin position="13"/>
        <end position="188"/>
    </location>
</feature>
<feature type="compositionally biased region" description="Basic and acidic residues" evidence="1">
    <location>
        <begin position="95"/>
        <end position="108"/>
    </location>
</feature>
<evidence type="ECO:0000313" key="2">
    <source>
        <dbReference type="EMBL" id="MEQ2299115.1"/>
    </source>
</evidence>
<feature type="compositionally biased region" description="Basic and acidic residues" evidence="1">
    <location>
        <begin position="208"/>
        <end position="224"/>
    </location>
</feature>
<gene>
    <name evidence="2" type="ORF">AMECASPLE_012194</name>
</gene>
<name>A0ABV0YZQ4_9TELE</name>
<dbReference type="EMBL" id="JAHRIP010047781">
    <property type="protein sequence ID" value="MEQ2299115.1"/>
    <property type="molecule type" value="Genomic_DNA"/>
</dbReference>
<feature type="non-terminal residue" evidence="2">
    <location>
        <position position="1"/>
    </location>
</feature>
<organism evidence="2 3">
    <name type="scientific">Ameca splendens</name>
    <dbReference type="NCBI Taxonomy" id="208324"/>
    <lineage>
        <taxon>Eukaryota</taxon>
        <taxon>Metazoa</taxon>
        <taxon>Chordata</taxon>
        <taxon>Craniata</taxon>
        <taxon>Vertebrata</taxon>
        <taxon>Euteleostomi</taxon>
        <taxon>Actinopterygii</taxon>
        <taxon>Neopterygii</taxon>
        <taxon>Teleostei</taxon>
        <taxon>Neoteleostei</taxon>
        <taxon>Acanthomorphata</taxon>
        <taxon>Ovalentaria</taxon>
        <taxon>Atherinomorphae</taxon>
        <taxon>Cyprinodontiformes</taxon>
        <taxon>Goodeidae</taxon>
        <taxon>Ameca</taxon>
    </lineage>
</organism>
<feature type="compositionally biased region" description="Polar residues" evidence="1">
    <location>
        <begin position="109"/>
        <end position="118"/>
    </location>
</feature>
<feature type="compositionally biased region" description="Basic and acidic residues" evidence="1">
    <location>
        <begin position="14"/>
        <end position="27"/>
    </location>
</feature>
<feature type="region of interest" description="Disordered" evidence="1">
    <location>
        <begin position="201"/>
        <end position="232"/>
    </location>
</feature>
<reference evidence="2 3" key="1">
    <citation type="submission" date="2021-06" db="EMBL/GenBank/DDBJ databases">
        <authorList>
            <person name="Palmer J.M."/>
        </authorList>
    </citation>
    <scope>NUCLEOTIDE SEQUENCE [LARGE SCALE GENOMIC DNA]</scope>
    <source>
        <strain evidence="2 3">AS_MEX2019</strain>
        <tissue evidence="2">Muscle</tissue>
    </source>
</reference>
<protein>
    <submittedName>
        <fullName evidence="2">Uncharacterized protein</fullName>
    </submittedName>
</protein>
<dbReference type="Proteomes" id="UP001469553">
    <property type="component" value="Unassembled WGS sequence"/>
</dbReference>
<evidence type="ECO:0000313" key="3">
    <source>
        <dbReference type="Proteomes" id="UP001469553"/>
    </source>
</evidence>
<keyword evidence="3" id="KW-1185">Reference proteome</keyword>
<sequence>FKWFGSLTNISFRRSTDKSDSKASKSGDDDECAASAKLSPVLETTLDDLGAMRPRTTSYVRSSEDYTHVGTLPRLLMRKRDKSSKGIHSSKKTKNKSESQRPAGEKNEVLQTPTGSKSKTSEGKAEVTADTGLKEVSSAEGQEKILDVSSANFKTQSEPVEDATINQNMLSGPTASSKEVLPSIGSDAALQSEERKALIPKETFVSQERQETIESDGLELKEEEEKSETDEEKAIYCHMKPADTLTEQVQQVAPSSQAESSLFISLFCDLGDSRVISITYTNKLFSKKIKSGN</sequence>
<feature type="compositionally biased region" description="Polar residues" evidence="1">
    <location>
        <begin position="149"/>
        <end position="177"/>
    </location>
</feature>
<comment type="caution">
    <text evidence="2">The sequence shown here is derived from an EMBL/GenBank/DDBJ whole genome shotgun (WGS) entry which is preliminary data.</text>
</comment>
<accession>A0ABV0YZQ4</accession>
<proteinExistence type="predicted"/>